<dbReference type="EMBL" id="JBHTBH010000006">
    <property type="protein sequence ID" value="MFC7328855.1"/>
    <property type="molecule type" value="Genomic_DNA"/>
</dbReference>
<comment type="pathway">
    <text evidence="1">Purine metabolism; 7-cyano-7-deazaguanine biosynthesis.</text>
</comment>
<dbReference type="PANTHER" id="PTHR42914">
    <property type="entry name" value="7-CYANO-7-DEAZAGUANINE SYNTHASE"/>
    <property type="match status" value="1"/>
</dbReference>
<comment type="catalytic activity">
    <reaction evidence="9">
        <text>7-carboxy-7-carbaguanine + NH4(+) + 2 ATP = 7-cyano-7-carbaguanine + 2 AMP + 2 diphosphate + 2 H(+)</text>
        <dbReference type="Rhea" id="RHEA:27982"/>
        <dbReference type="ChEBI" id="CHEBI:15378"/>
        <dbReference type="ChEBI" id="CHEBI:28938"/>
        <dbReference type="ChEBI" id="CHEBI:30616"/>
        <dbReference type="ChEBI" id="CHEBI:33019"/>
        <dbReference type="ChEBI" id="CHEBI:45075"/>
        <dbReference type="ChEBI" id="CHEBI:61036"/>
        <dbReference type="ChEBI" id="CHEBI:456215"/>
        <dbReference type="EC" id="6.3.4.20"/>
    </reaction>
</comment>
<keyword evidence="4" id="KW-0547">Nucleotide-binding</keyword>
<keyword evidence="11" id="KW-1185">Reference proteome</keyword>
<dbReference type="InterPro" id="IPR018317">
    <property type="entry name" value="QueC"/>
</dbReference>
<evidence type="ECO:0000256" key="8">
    <source>
        <dbReference type="ARBA" id="ARBA00039149"/>
    </source>
</evidence>
<dbReference type="Pfam" id="PF06508">
    <property type="entry name" value="QueC"/>
    <property type="match status" value="1"/>
</dbReference>
<evidence type="ECO:0000256" key="2">
    <source>
        <dbReference type="ARBA" id="ARBA00022598"/>
    </source>
</evidence>
<dbReference type="PANTHER" id="PTHR42914:SF1">
    <property type="entry name" value="7-CYANO-7-DEAZAGUANINE SYNTHASE"/>
    <property type="match status" value="1"/>
</dbReference>
<comment type="caution">
    <text evidence="10">The sequence shown here is derived from an EMBL/GenBank/DDBJ whole genome shotgun (WGS) entry which is preliminary data.</text>
</comment>
<name>A0ABW2KHT8_9ACTN</name>
<proteinExistence type="inferred from homology"/>
<dbReference type="Proteomes" id="UP001596540">
    <property type="component" value="Unassembled WGS sequence"/>
</dbReference>
<gene>
    <name evidence="10" type="ORF">ACFQRF_13985</name>
</gene>
<comment type="similarity">
    <text evidence="7">Belongs to the QueC family.</text>
</comment>
<keyword evidence="6" id="KW-0067">ATP-binding</keyword>
<keyword evidence="3" id="KW-0479">Metal-binding</keyword>
<dbReference type="EC" id="6.3.4.20" evidence="8"/>
<evidence type="ECO:0000256" key="9">
    <source>
        <dbReference type="ARBA" id="ARBA00047890"/>
    </source>
</evidence>
<dbReference type="GO" id="GO:0016874">
    <property type="term" value="F:ligase activity"/>
    <property type="evidence" value="ECO:0007669"/>
    <property type="project" value="UniProtKB-KW"/>
</dbReference>
<keyword evidence="5" id="KW-0862">Zinc</keyword>
<keyword evidence="2 10" id="KW-0436">Ligase</keyword>
<evidence type="ECO:0000256" key="5">
    <source>
        <dbReference type="ARBA" id="ARBA00022833"/>
    </source>
</evidence>
<dbReference type="Gene3D" id="3.40.50.620">
    <property type="entry name" value="HUPs"/>
    <property type="match status" value="1"/>
</dbReference>
<dbReference type="InterPro" id="IPR014729">
    <property type="entry name" value="Rossmann-like_a/b/a_fold"/>
</dbReference>
<evidence type="ECO:0000256" key="1">
    <source>
        <dbReference type="ARBA" id="ARBA00005061"/>
    </source>
</evidence>
<dbReference type="RefSeq" id="WP_379871512.1">
    <property type="nucleotide sequence ID" value="NZ_JBHTBH010000006.1"/>
</dbReference>
<evidence type="ECO:0000256" key="6">
    <source>
        <dbReference type="ARBA" id="ARBA00022840"/>
    </source>
</evidence>
<reference evidence="11" key="1">
    <citation type="journal article" date="2019" name="Int. J. Syst. Evol. Microbiol.">
        <title>The Global Catalogue of Microorganisms (GCM) 10K type strain sequencing project: providing services to taxonomists for standard genome sequencing and annotation.</title>
        <authorList>
            <consortium name="The Broad Institute Genomics Platform"/>
            <consortium name="The Broad Institute Genome Sequencing Center for Infectious Disease"/>
            <person name="Wu L."/>
            <person name="Ma J."/>
        </authorList>
    </citation>
    <scope>NUCLEOTIDE SEQUENCE [LARGE SCALE GENOMIC DNA]</scope>
    <source>
        <strain evidence="11">CGMCC 4.7382</strain>
    </source>
</reference>
<sequence length="232" mass="25384">MTRVLLYSSGLDSYCAAWLWRPDLCLYVDLGTGYNAPEIRLLGHAPAATRTTSLDLSPWERPEDRIIPLRNLMLACVAAQYGETIAMAATAGDRVLDKTPTFASMTSHLLTWLWQPQHWTEGKTVDLVLPVKHLSKSELVRAALDAGADPADIGSRTWSCYTPTAEGTECGACKPCARKWVALVANGCPPTADAADHVRRHYLPAIRDGSWDRGPAEAEDVITALRRAGRLT</sequence>
<evidence type="ECO:0000256" key="7">
    <source>
        <dbReference type="ARBA" id="ARBA00037993"/>
    </source>
</evidence>
<organism evidence="10 11">
    <name type="scientific">Marinactinospora rubrisoli</name>
    <dbReference type="NCBI Taxonomy" id="2715399"/>
    <lineage>
        <taxon>Bacteria</taxon>
        <taxon>Bacillati</taxon>
        <taxon>Actinomycetota</taxon>
        <taxon>Actinomycetes</taxon>
        <taxon>Streptosporangiales</taxon>
        <taxon>Nocardiopsidaceae</taxon>
        <taxon>Marinactinospora</taxon>
    </lineage>
</organism>
<accession>A0ABW2KHT8</accession>
<dbReference type="SUPFAM" id="SSF52402">
    <property type="entry name" value="Adenine nucleotide alpha hydrolases-like"/>
    <property type="match status" value="1"/>
</dbReference>
<evidence type="ECO:0000313" key="11">
    <source>
        <dbReference type="Proteomes" id="UP001596540"/>
    </source>
</evidence>
<evidence type="ECO:0000256" key="4">
    <source>
        <dbReference type="ARBA" id="ARBA00022741"/>
    </source>
</evidence>
<evidence type="ECO:0000313" key="10">
    <source>
        <dbReference type="EMBL" id="MFC7328855.1"/>
    </source>
</evidence>
<protein>
    <recommendedName>
        <fullName evidence="8">7-cyano-7-deazaguanine synthase</fullName>
        <ecNumber evidence="8">6.3.4.20</ecNumber>
    </recommendedName>
</protein>
<evidence type="ECO:0000256" key="3">
    <source>
        <dbReference type="ARBA" id="ARBA00022723"/>
    </source>
</evidence>